<protein>
    <submittedName>
        <fullName evidence="1">Uncharacterized protein</fullName>
    </submittedName>
</protein>
<sequence length="61" mass="7004">MTVSNAMYEYIAIEARNKGQITKKVLLAYHYILVEMHVLRGKEIRLAIIVAAHNSSSFRIQ</sequence>
<comment type="caution">
    <text evidence="1">The sequence shown here is derived from an EMBL/GenBank/DDBJ whole genome shotgun (WGS) entry which is preliminary data.</text>
</comment>
<evidence type="ECO:0000313" key="2">
    <source>
        <dbReference type="Proteomes" id="UP001196413"/>
    </source>
</evidence>
<dbReference type="Proteomes" id="UP001196413">
    <property type="component" value="Unassembled WGS sequence"/>
</dbReference>
<dbReference type="EMBL" id="JAHQIW010000360">
    <property type="protein sequence ID" value="KAJ1347634.1"/>
    <property type="molecule type" value="Genomic_DNA"/>
</dbReference>
<dbReference type="AlphaFoldDB" id="A0AAD5QFK9"/>
<gene>
    <name evidence="1" type="ORF">KIN20_002742</name>
</gene>
<reference evidence="1" key="1">
    <citation type="submission" date="2021-06" db="EMBL/GenBank/DDBJ databases">
        <title>Parelaphostrongylus tenuis whole genome reference sequence.</title>
        <authorList>
            <person name="Garwood T.J."/>
            <person name="Larsen P.A."/>
            <person name="Fountain-Jones N.M."/>
            <person name="Garbe J.R."/>
            <person name="Macchietto M.G."/>
            <person name="Kania S.A."/>
            <person name="Gerhold R.W."/>
            <person name="Richards J.E."/>
            <person name="Wolf T.M."/>
        </authorList>
    </citation>
    <scope>NUCLEOTIDE SEQUENCE</scope>
    <source>
        <strain evidence="1">MNPRO001-30</strain>
        <tissue evidence="1">Meninges</tissue>
    </source>
</reference>
<evidence type="ECO:0000313" key="1">
    <source>
        <dbReference type="EMBL" id="KAJ1347634.1"/>
    </source>
</evidence>
<organism evidence="1 2">
    <name type="scientific">Parelaphostrongylus tenuis</name>
    <name type="common">Meningeal worm</name>
    <dbReference type="NCBI Taxonomy" id="148309"/>
    <lineage>
        <taxon>Eukaryota</taxon>
        <taxon>Metazoa</taxon>
        <taxon>Ecdysozoa</taxon>
        <taxon>Nematoda</taxon>
        <taxon>Chromadorea</taxon>
        <taxon>Rhabditida</taxon>
        <taxon>Rhabditina</taxon>
        <taxon>Rhabditomorpha</taxon>
        <taxon>Strongyloidea</taxon>
        <taxon>Metastrongylidae</taxon>
        <taxon>Parelaphostrongylus</taxon>
    </lineage>
</organism>
<name>A0AAD5QFK9_PARTN</name>
<accession>A0AAD5QFK9</accession>
<keyword evidence="2" id="KW-1185">Reference proteome</keyword>
<proteinExistence type="predicted"/>